<dbReference type="Proteomes" id="UP000799767">
    <property type="component" value="Unassembled WGS sequence"/>
</dbReference>
<feature type="region of interest" description="Disordered" evidence="1">
    <location>
        <begin position="1"/>
        <end position="108"/>
    </location>
</feature>
<evidence type="ECO:0000313" key="2">
    <source>
        <dbReference type="EMBL" id="KAF2479752.1"/>
    </source>
</evidence>
<sequence length="569" mass="64020">MVLTRSRAKAAAAAPAAPLPQLPPPPSPSPPPTPPSILLRLSSPPPRQPRSWSWPLDPADYRARRGSSSSGSSLRTPSSSDDASNAGDDPHDDDDGREPEVADLPPRPVHFPSLLHRRVLGTILVALTLFMSSYFFRPPEFSVLPSCQVHGNPNGIPPRGQRLSVSRALQPASSLLHDILGGRMTEVDPKGDMYDMLDLFKDDPRLESTFYKLKTLASETKGARSVLREDYAQYLTKRLGVPTGYTQYRDSLVTELACGRSLWSRFRPQCQLRPPVDHLHRSFVEFLKIVNSEIGPQFVADLNIPESRLHDAAHTCLGPVRKMLYSTLWDLSRMEPLGPEYEPLLLYLRTLETDTTVLDGALFIAARQIHVLRQLIPTYRRFLVAKLARRLNLPASSSSGAWSLGQIVGGLSKSQLPRLTGDNAMLLYKEILDDYFTLFPAMLNQAGRMVVRESLRQWNLEKFEHTIVERDTSAEANRSTFVPTGTSVGCSTHRSAFLRWWFDEWTEGGLLRPDLLYAPDMFFHLTNGKRLHRLDQKEKRHHYGIRSDGTFGAIDPKSEYVVFHVDTRE</sequence>
<feature type="compositionally biased region" description="Pro residues" evidence="1">
    <location>
        <begin position="17"/>
        <end position="35"/>
    </location>
</feature>
<dbReference type="EMBL" id="MU001641">
    <property type="protein sequence ID" value="KAF2479752.1"/>
    <property type="molecule type" value="Genomic_DNA"/>
</dbReference>
<organism evidence="2 3">
    <name type="scientific">Neohortaea acidophila</name>
    <dbReference type="NCBI Taxonomy" id="245834"/>
    <lineage>
        <taxon>Eukaryota</taxon>
        <taxon>Fungi</taxon>
        <taxon>Dikarya</taxon>
        <taxon>Ascomycota</taxon>
        <taxon>Pezizomycotina</taxon>
        <taxon>Dothideomycetes</taxon>
        <taxon>Dothideomycetidae</taxon>
        <taxon>Mycosphaerellales</taxon>
        <taxon>Teratosphaeriaceae</taxon>
        <taxon>Neohortaea</taxon>
    </lineage>
</organism>
<gene>
    <name evidence="2" type="ORF">BDY17DRAFT_313496</name>
</gene>
<feature type="compositionally biased region" description="Low complexity" evidence="1">
    <location>
        <begin position="1"/>
        <end position="16"/>
    </location>
</feature>
<dbReference type="RefSeq" id="XP_033586322.1">
    <property type="nucleotide sequence ID" value="XM_033735715.1"/>
</dbReference>
<keyword evidence="3" id="KW-1185">Reference proteome</keyword>
<name>A0A6A6PIB9_9PEZI</name>
<reference evidence="2" key="1">
    <citation type="journal article" date="2020" name="Stud. Mycol.">
        <title>101 Dothideomycetes genomes: a test case for predicting lifestyles and emergence of pathogens.</title>
        <authorList>
            <person name="Haridas S."/>
            <person name="Albert R."/>
            <person name="Binder M."/>
            <person name="Bloem J."/>
            <person name="Labutti K."/>
            <person name="Salamov A."/>
            <person name="Andreopoulos B."/>
            <person name="Baker S."/>
            <person name="Barry K."/>
            <person name="Bills G."/>
            <person name="Bluhm B."/>
            <person name="Cannon C."/>
            <person name="Castanera R."/>
            <person name="Culley D."/>
            <person name="Daum C."/>
            <person name="Ezra D."/>
            <person name="Gonzalez J."/>
            <person name="Henrissat B."/>
            <person name="Kuo A."/>
            <person name="Liang C."/>
            <person name="Lipzen A."/>
            <person name="Lutzoni F."/>
            <person name="Magnuson J."/>
            <person name="Mondo S."/>
            <person name="Nolan M."/>
            <person name="Ohm R."/>
            <person name="Pangilinan J."/>
            <person name="Park H.-J."/>
            <person name="Ramirez L."/>
            <person name="Alfaro M."/>
            <person name="Sun H."/>
            <person name="Tritt A."/>
            <person name="Yoshinaga Y."/>
            <person name="Zwiers L.-H."/>
            <person name="Turgeon B."/>
            <person name="Goodwin S."/>
            <person name="Spatafora J."/>
            <person name="Crous P."/>
            <person name="Grigoriev I."/>
        </authorList>
    </citation>
    <scope>NUCLEOTIDE SEQUENCE</scope>
    <source>
        <strain evidence="2">CBS 113389</strain>
    </source>
</reference>
<evidence type="ECO:0000313" key="3">
    <source>
        <dbReference type="Proteomes" id="UP000799767"/>
    </source>
</evidence>
<proteinExistence type="predicted"/>
<protein>
    <submittedName>
        <fullName evidence="2">Uncharacterized protein</fullName>
    </submittedName>
</protein>
<accession>A0A6A6PIB9</accession>
<evidence type="ECO:0000256" key="1">
    <source>
        <dbReference type="SAM" id="MobiDB-lite"/>
    </source>
</evidence>
<dbReference type="AlphaFoldDB" id="A0A6A6PIB9"/>
<dbReference type="GeneID" id="54476717"/>
<feature type="compositionally biased region" description="Low complexity" evidence="1">
    <location>
        <begin position="66"/>
        <end position="87"/>
    </location>
</feature>